<gene>
    <name evidence="2" type="ORF">OCBIM_22007429mg</name>
</gene>
<feature type="transmembrane region" description="Helical" evidence="1">
    <location>
        <begin position="47"/>
        <end position="66"/>
    </location>
</feature>
<dbReference type="AlphaFoldDB" id="A0A0L8HS73"/>
<sequence length="79" mass="9027">MCTWAAVHSSSIIGSFLFDSRCNAVVSVQMSDSGLCTCVTNCIRDCVYIYIYEILCIVCMCVYAFMFENQVKYEGKERY</sequence>
<evidence type="ECO:0000256" key="1">
    <source>
        <dbReference type="SAM" id="Phobius"/>
    </source>
</evidence>
<evidence type="ECO:0000313" key="2">
    <source>
        <dbReference type="EMBL" id="KOF92047.1"/>
    </source>
</evidence>
<reference evidence="2" key="1">
    <citation type="submission" date="2015-07" db="EMBL/GenBank/DDBJ databases">
        <title>MeaNS - Measles Nucleotide Surveillance Program.</title>
        <authorList>
            <person name="Tran T."/>
            <person name="Druce J."/>
        </authorList>
    </citation>
    <scope>NUCLEOTIDE SEQUENCE</scope>
    <source>
        <strain evidence="2">UCB-OBI-ISO-001</strain>
        <tissue evidence="2">Gonad</tissue>
    </source>
</reference>
<keyword evidence="1" id="KW-0812">Transmembrane</keyword>
<dbReference type="EMBL" id="KQ417413">
    <property type="protein sequence ID" value="KOF92047.1"/>
    <property type="molecule type" value="Genomic_DNA"/>
</dbReference>
<accession>A0A0L8HS73</accession>
<keyword evidence="1" id="KW-0472">Membrane</keyword>
<proteinExistence type="predicted"/>
<keyword evidence="1" id="KW-1133">Transmembrane helix</keyword>
<organism evidence="2">
    <name type="scientific">Octopus bimaculoides</name>
    <name type="common">California two-spotted octopus</name>
    <dbReference type="NCBI Taxonomy" id="37653"/>
    <lineage>
        <taxon>Eukaryota</taxon>
        <taxon>Metazoa</taxon>
        <taxon>Spiralia</taxon>
        <taxon>Lophotrochozoa</taxon>
        <taxon>Mollusca</taxon>
        <taxon>Cephalopoda</taxon>
        <taxon>Coleoidea</taxon>
        <taxon>Octopodiformes</taxon>
        <taxon>Octopoda</taxon>
        <taxon>Incirrata</taxon>
        <taxon>Octopodidae</taxon>
        <taxon>Octopus</taxon>
    </lineage>
</organism>
<protein>
    <submittedName>
        <fullName evidence="2">Uncharacterized protein</fullName>
    </submittedName>
</protein>
<name>A0A0L8HS73_OCTBM</name>